<dbReference type="GO" id="GO:0046512">
    <property type="term" value="P:sphingosine biosynthetic process"/>
    <property type="evidence" value="ECO:0007669"/>
    <property type="project" value="TreeGrafter"/>
</dbReference>
<dbReference type="SUPFAM" id="SSF111331">
    <property type="entry name" value="NAD kinase/diacylglycerol kinase-like"/>
    <property type="match status" value="1"/>
</dbReference>
<proteinExistence type="predicted"/>
<reference evidence="10" key="1">
    <citation type="submission" date="2016-11" db="EMBL/GenBank/DDBJ databases">
        <title>The genome of Nicotiana attenuata.</title>
        <authorList>
            <person name="Xu S."/>
            <person name="Brockmoeller T."/>
            <person name="Gaquerel E."/>
            <person name="Navarro A."/>
            <person name="Kuhl H."/>
            <person name="Gase K."/>
            <person name="Ling Z."/>
            <person name="Zhou W."/>
            <person name="Kreitzer C."/>
            <person name="Stanke M."/>
            <person name="Tang H."/>
            <person name="Lyons E."/>
            <person name="Pandey P."/>
            <person name="Pandey S.P."/>
            <person name="Timmermann B."/>
            <person name="Baldwin I.T."/>
        </authorList>
    </citation>
    <scope>NUCLEOTIDE SEQUENCE [LARGE SCALE GENOMIC DNA]</scope>
    <source>
        <strain evidence="10">UT</strain>
    </source>
</reference>
<dbReference type="InterPro" id="IPR050187">
    <property type="entry name" value="Lipid_Phosphate_FormReg"/>
</dbReference>
<dbReference type="InterPro" id="IPR017438">
    <property type="entry name" value="ATP-NAD_kinase_N"/>
</dbReference>
<evidence type="ECO:0000256" key="4">
    <source>
        <dbReference type="ARBA" id="ARBA00022777"/>
    </source>
</evidence>
<dbReference type="STRING" id="49451.A0A1J6J404"/>
<dbReference type="GO" id="GO:0009705">
    <property type="term" value="C:plant-type vacuole membrane"/>
    <property type="evidence" value="ECO:0007669"/>
    <property type="project" value="UniProtKB-ARBA"/>
</dbReference>
<keyword evidence="2" id="KW-0808">Transferase</keyword>
<dbReference type="InterPro" id="IPR001206">
    <property type="entry name" value="Diacylglycerol_kinase_cat_dom"/>
</dbReference>
<dbReference type="GO" id="GO:0008481">
    <property type="term" value="F:sphingosine kinase activity"/>
    <property type="evidence" value="ECO:0007669"/>
    <property type="project" value="UniProtKB-EC"/>
</dbReference>
<dbReference type="SMART" id="SM00046">
    <property type="entry name" value="DAGKc"/>
    <property type="match status" value="1"/>
</dbReference>
<gene>
    <name evidence="10" type="primary">SPHK1_1</name>
    <name evidence="10" type="ORF">A4A49_50410</name>
</gene>
<dbReference type="PANTHER" id="PTHR12358">
    <property type="entry name" value="SPHINGOSINE KINASE"/>
    <property type="match status" value="1"/>
</dbReference>
<dbReference type="Proteomes" id="UP000187609">
    <property type="component" value="Unassembled WGS sequence"/>
</dbReference>
<protein>
    <recommendedName>
        <fullName evidence="7">sphingosine kinase</fullName>
        <ecNumber evidence="7">2.7.1.91</ecNumber>
    </recommendedName>
</protein>
<dbReference type="Gene3D" id="2.60.200.40">
    <property type="match status" value="1"/>
</dbReference>
<dbReference type="AlphaFoldDB" id="A0A1J6J404"/>
<dbReference type="InterPro" id="IPR016064">
    <property type="entry name" value="NAD/diacylglycerol_kinase_sf"/>
</dbReference>
<evidence type="ECO:0000256" key="7">
    <source>
        <dbReference type="ARBA" id="ARBA00044037"/>
    </source>
</evidence>
<evidence type="ECO:0000256" key="5">
    <source>
        <dbReference type="ARBA" id="ARBA00022840"/>
    </source>
</evidence>
<evidence type="ECO:0000256" key="2">
    <source>
        <dbReference type="ARBA" id="ARBA00022679"/>
    </source>
</evidence>
<dbReference type="FunFam" id="3.40.50.10330:FF:000005">
    <property type="entry name" value="Sphingosine kinase 2"/>
    <property type="match status" value="1"/>
</dbReference>
<dbReference type="GO" id="GO:0071215">
    <property type="term" value="P:cellular response to abscisic acid stimulus"/>
    <property type="evidence" value="ECO:0007669"/>
    <property type="project" value="UniProtKB-ARBA"/>
</dbReference>
<dbReference type="Gene3D" id="3.40.50.10330">
    <property type="entry name" value="Probable inorganic polyphosphate/atp-NAD kinase, domain 1"/>
    <property type="match status" value="1"/>
</dbReference>
<evidence type="ECO:0000313" key="11">
    <source>
        <dbReference type="Proteomes" id="UP000187609"/>
    </source>
</evidence>
<dbReference type="Gramene" id="OIT05659">
    <property type="protein sequence ID" value="OIT05659"/>
    <property type="gene ID" value="A4A49_50410"/>
</dbReference>
<dbReference type="InterPro" id="IPR045540">
    <property type="entry name" value="YegS/DAGK_C"/>
</dbReference>
<comment type="caution">
    <text evidence="10">The sequence shown here is derived from an EMBL/GenBank/DDBJ whole genome shotgun (WGS) entry which is preliminary data.</text>
</comment>
<dbReference type="GO" id="GO:0005524">
    <property type="term" value="F:ATP binding"/>
    <property type="evidence" value="ECO:0007669"/>
    <property type="project" value="UniProtKB-KW"/>
</dbReference>
<evidence type="ECO:0000259" key="9">
    <source>
        <dbReference type="PROSITE" id="PS50146"/>
    </source>
</evidence>
<dbReference type="EC" id="2.7.1.91" evidence="7"/>
<feature type="domain" description="DAGKc" evidence="9">
    <location>
        <begin position="106"/>
        <end position="248"/>
    </location>
</feature>
<dbReference type="Pfam" id="PF19279">
    <property type="entry name" value="YegS_C"/>
    <property type="match status" value="1"/>
</dbReference>
<keyword evidence="11" id="KW-1185">Reference proteome</keyword>
<dbReference type="PANTHER" id="PTHR12358:SF102">
    <property type="entry name" value="SPHINGOSINE KINASE 1-LIKE ISOFORM X1"/>
    <property type="match status" value="1"/>
</dbReference>
<keyword evidence="5" id="KW-0067">ATP-binding</keyword>
<dbReference type="OMA" id="VKYQVIM"/>
<name>A0A1J6J404_NICAT</name>
<keyword evidence="6" id="KW-0472">Membrane</keyword>
<dbReference type="SMR" id="A0A1J6J404"/>
<accession>A0A1J6J404</accession>
<keyword evidence="3" id="KW-0547">Nucleotide-binding</keyword>
<evidence type="ECO:0000256" key="3">
    <source>
        <dbReference type="ARBA" id="ARBA00022741"/>
    </source>
</evidence>
<evidence type="ECO:0000256" key="6">
    <source>
        <dbReference type="ARBA" id="ARBA00023136"/>
    </source>
</evidence>
<comment type="subcellular location">
    <subcellularLocation>
        <location evidence="1">Vacuole membrane</location>
        <topology evidence="1">Peripheral membrane protein</topology>
    </subcellularLocation>
</comment>
<dbReference type="PROSITE" id="PS50146">
    <property type="entry name" value="DAGK"/>
    <property type="match status" value="1"/>
</dbReference>
<evidence type="ECO:0000313" key="10">
    <source>
        <dbReference type="EMBL" id="OIT05659.1"/>
    </source>
</evidence>
<evidence type="ECO:0000256" key="1">
    <source>
        <dbReference type="ARBA" id="ARBA00004148"/>
    </source>
</evidence>
<sequence length="675" mass="73909">MDPKDAGAPVLSDRVQIDGIVVPLTLTAGGQLRWPDRCLSIEKDVLGFVVEGSRIKIKGVIESGAGICCAGDGGAPLRKTFTFEPLSEDSLRLWNQKLQAVLDSLGRPKRLFVLLNPYGGKRFASKIFLDDVKPLLDDANIHYTLQETKFRLHAKEVAHSLDLLSYDGVLCVSGDGILVEVVNGLLEREDWSSAIKMPLGVIPAGTSNGMAKSLLDSVGESCTAFNATLAIIRGHTRSLDVATVSQGQERFFSVLMLAWGLVADIDIESEKYRWMGSARMDFYAIQRIFCLRRYHGCIKFLAAPGYENFGEPLELEGEINELNSNRVQQNCYCGPAFDMKGFNRKIEGPFVSIWLHNVPWGGEDVLAAPDAKFSDGYLDLVVMKDCSKLSLLALMSELNKGGHVRSPHVLYLKVKAFVLEPGPRSDDSNKEGIIDVDGEVLARVEVETSCGSIATTQKLCDDAHLNEGKVEKTLSENTAMVVDVDSELNDAGNADIEKGMQPGESTAEDKREELLEAGRKEFGEILKQYEKGEIHIFTPIESQTGSVGMKTPSVSQHLDQISSDASELLPKPKRRKISSSPMCDTSDIPNLNICSFSLGSTQGADSEGNSAAIGVREETEERREQQGIDQASPTMAVVPHPAAVQHHLVVRNSRKSNQKEKKIKKGKGCVWRVFG</sequence>
<dbReference type="EMBL" id="MJEQ01037184">
    <property type="protein sequence ID" value="OIT05659.1"/>
    <property type="molecule type" value="Genomic_DNA"/>
</dbReference>
<keyword evidence="4 10" id="KW-0418">Kinase</keyword>
<dbReference type="Pfam" id="PF00781">
    <property type="entry name" value="DAGK_cat"/>
    <property type="match status" value="1"/>
</dbReference>
<feature type="compositionally biased region" description="Basic and acidic residues" evidence="8">
    <location>
        <begin position="615"/>
        <end position="626"/>
    </location>
</feature>
<evidence type="ECO:0000256" key="8">
    <source>
        <dbReference type="SAM" id="MobiDB-lite"/>
    </source>
</evidence>
<feature type="region of interest" description="Disordered" evidence="8">
    <location>
        <begin position="605"/>
        <end position="634"/>
    </location>
</feature>
<organism evidence="10 11">
    <name type="scientific">Nicotiana attenuata</name>
    <name type="common">Coyote tobacco</name>
    <dbReference type="NCBI Taxonomy" id="49451"/>
    <lineage>
        <taxon>Eukaryota</taxon>
        <taxon>Viridiplantae</taxon>
        <taxon>Streptophyta</taxon>
        <taxon>Embryophyta</taxon>
        <taxon>Tracheophyta</taxon>
        <taxon>Spermatophyta</taxon>
        <taxon>Magnoliopsida</taxon>
        <taxon>eudicotyledons</taxon>
        <taxon>Gunneridae</taxon>
        <taxon>Pentapetalae</taxon>
        <taxon>asterids</taxon>
        <taxon>lamiids</taxon>
        <taxon>Solanales</taxon>
        <taxon>Solanaceae</taxon>
        <taxon>Nicotianoideae</taxon>
        <taxon>Nicotianeae</taxon>
        <taxon>Nicotiana</taxon>
    </lineage>
</organism>